<reference evidence="3" key="1">
    <citation type="submission" date="2014-08" db="EMBL/GenBank/DDBJ databases">
        <authorList>
            <person name="Sharma Rahul"/>
            <person name="Thines Marco"/>
        </authorList>
    </citation>
    <scope>NUCLEOTIDE SEQUENCE</scope>
</reference>
<feature type="region of interest" description="Disordered" evidence="1">
    <location>
        <begin position="1"/>
        <end position="22"/>
    </location>
</feature>
<dbReference type="PANTHER" id="PTHR14208:SF2">
    <property type="entry name" value="PROTEIN KRASAVIETZ"/>
    <property type="match status" value="1"/>
</dbReference>
<dbReference type="Gene3D" id="1.25.40.180">
    <property type="match status" value="1"/>
</dbReference>
<dbReference type="InterPro" id="IPR057397">
    <property type="entry name" value="HEAT_5MP1_2"/>
</dbReference>
<dbReference type="InterPro" id="IPR003307">
    <property type="entry name" value="W2_domain"/>
</dbReference>
<evidence type="ECO:0000256" key="1">
    <source>
        <dbReference type="SAM" id="MobiDB-lite"/>
    </source>
</evidence>
<dbReference type="PROSITE" id="PS51363">
    <property type="entry name" value="W2"/>
    <property type="match status" value="1"/>
</dbReference>
<evidence type="ECO:0000259" key="2">
    <source>
        <dbReference type="PROSITE" id="PS51363"/>
    </source>
</evidence>
<name>A0A0F7SMU5_PHARH</name>
<feature type="compositionally biased region" description="Low complexity" evidence="1">
    <location>
        <begin position="1"/>
        <end position="12"/>
    </location>
</feature>
<dbReference type="AlphaFoldDB" id="A0A0F7SMU5"/>
<dbReference type="SMART" id="SM00515">
    <property type="entry name" value="eIF5C"/>
    <property type="match status" value="1"/>
</dbReference>
<dbReference type="InterPro" id="IPR016024">
    <property type="entry name" value="ARM-type_fold"/>
</dbReference>
<dbReference type="EMBL" id="LN483124">
    <property type="protein sequence ID" value="CED82004.1"/>
    <property type="molecule type" value="Genomic_DNA"/>
</dbReference>
<dbReference type="GO" id="GO:0005737">
    <property type="term" value="C:cytoplasm"/>
    <property type="evidence" value="ECO:0007669"/>
    <property type="project" value="TreeGrafter"/>
</dbReference>
<dbReference type="InterPro" id="IPR051245">
    <property type="entry name" value="eIF5-mimic_regulator"/>
</dbReference>
<dbReference type="GO" id="GO:0016020">
    <property type="term" value="C:membrane"/>
    <property type="evidence" value="ECO:0007669"/>
    <property type="project" value="TreeGrafter"/>
</dbReference>
<protein>
    <submittedName>
        <fullName evidence="3">Predicted translation factor, contains W2 domain</fullName>
    </submittedName>
</protein>
<dbReference type="Pfam" id="PF02020">
    <property type="entry name" value="W2"/>
    <property type="match status" value="1"/>
</dbReference>
<proteinExistence type="predicted"/>
<evidence type="ECO:0000313" key="3">
    <source>
        <dbReference type="EMBL" id="CED82004.1"/>
    </source>
</evidence>
<organism evidence="3">
    <name type="scientific">Phaffia rhodozyma</name>
    <name type="common">Yeast</name>
    <name type="synonym">Xanthophyllomyces dendrorhous</name>
    <dbReference type="NCBI Taxonomy" id="264483"/>
    <lineage>
        <taxon>Eukaryota</taxon>
        <taxon>Fungi</taxon>
        <taxon>Dikarya</taxon>
        <taxon>Basidiomycota</taxon>
        <taxon>Agaricomycotina</taxon>
        <taxon>Tremellomycetes</taxon>
        <taxon>Cystofilobasidiales</taxon>
        <taxon>Mrakiaceae</taxon>
        <taxon>Phaffia</taxon>
    </lineage>
</organism>
<feature type="domain" description="W2" evidence="2">
    <location>
        <begin position="274"/>
        <end position="441"/>
    </location>
</feature>
<dbReference type="PANTHER" id="PTHR14208">
    <property type="entry name" value="BASIC LEUCINE ZIPPER AND W2 DOMAIN-CONTAINING PROTEIN"/>
    <property type="match status" value="1"/>
</dbReference>
<dbReference type="Pfam" id="PF25504">
    <property type="entry name" value="HEAT_5MP1_2"/>
    <property type="match status" value="1"/>
</dbReference>
<sequence>MSTTPTTSTPATGNNKPSLTGVRIKQRKRVTAANAKFEPEIFRDALLTLLHPIPPTDYDTLATKLITAGSTLEYLKYADQLFEIVLVGGLLQPGGSYVDKELEKRSTFSVMAQQDESEPEQGAAQHDSKALLEEIKLKIEVLRKVIMRYKYLQKPLEKNVLPALVQYITKWSLLEREQLADAAALLIAQGMASSECLQNLTKDHLVKDSVSISFLTSFIRAYLSAQSSDHLLRLLKTTFKDLADVFPVNQRSRAHVEAHFKAEGLPQVAEWYSKRQTALVKEEMGRWIVRNCEEEEEFGEEWKENVVGYLTSQQAEHSISSSDILTIGWNNFMSTFEWSGSKDQVLRVKLFLPALKNFCKKPMEQVNFLQTLQVFCYDEQKAMKAFPSLVRLAWDAELVTDNAVIYWFDKGAKPQGKEFFLKSVQPLYDHITEEDDEDDEE</sequence>
<dbReference type="SUPFAM" id="SSF48371">
    <property type="entry name" value="ARM repeat"/>
    <property type="match status" value="1"/>
</dbReference>
<accession>A0A0F7SMU5</accession>